<dbReference type="Pfam" id="PF14559">
    <property type="entry name" value="TPR_19"/>
    <property type="match status" value="2"/>
</dbReference>
<keyword evidence="1" id="KW-0677">Repeat</keyword>
<proteinExistence type="predicted"/>
<dbReference type="InterPro" id="IPR019734">
    <property type="entry name" value="TPR_rpt"/>
</dbReference>
<dbReference type="PANTHER" id="PTHR44227:SF3">
    <property type="entry name" value="PROTEIN O-MANNOSYL-TRANSFERASE TMTC4"/>
    <property type="match status" value="1"/>
</dbReference>
<dbReference type="Pfam" id="PF01535">
    <property type="entry name" value="PPR"/>
    <property type="match status" value="1"/>
</dbReference>
<name>A0A517YRS6_9BACT</name>
<sequence>MNDWFDAEQHAERAHRFAEAGQWEQAYDALNLALSQNPHKPEWHYGLGLTLDAMERYEEAIVSYQRAVDLDAQDIGARMCVAVNHIRIGKPHRAIKLLEEIEALQPGTEATYCQRIAAYTQLGDHEKAEEMFYLARQIEEECPICYDFLAQSLSYRSEFKRAIWCWQQTLRLDPSYPSVRGNLARIHMRMGNQERARRLFLRQLRVEPGDLDTLLQLAYLLIDMGYDAEGAEKLRQALELDPALPEAHAELGQLALQRGHVDAAERRFKRAKRLDPQRPGINLGLSIIAHKRGQLDEARRLLIKELDALGQSVEQLLDMTRLFIELDLPEEALDALITLENSTGAYVISDENQLAHAYLYGGIARLKIGDIEMGVAALKHCLQLRPENAQALRNMVLAYIQMRDMTRARAWLRRLKQAAPHADDYAPLAHRLRHLTLLEWWGMFQAKFRKT</sequence>
<dbReference type="SUPFAM" id="SSF48452">
    <property type="entry name" value="TPR-like"/>
    <property type="match status" value="2"/>
</dbReference>
<feature type="repeat" description="TPR" evidence="3">
    <location>
        <begin position="245"/>
        <end position="278"/>
    </location>
</feature>
<dbReference type="GO" id="GO:0030968">
    <property type="term" value="P:endoplasmic reticulum unfolded protein response"/>
    <property type="evidence" value="ECO:0007669"/>
    <property type="project" value="TreeGrafter"/>
</dbReference>
<dbReference type="Gene3D" id="1.25.40.10">
    <property type="entry name" value="Tetratricopeptide repeat domain"/>
    <property type="match status" value="3"/>
</dbReference>
<feature type="repeat" description="TPR" evidence="3">
    <location>
        <begin position="177"/>
        <end position="210"/>
    </location>
</feature>
<dbReference type="Pfam" id="PF13432">
    <property type="entry name" value="TPR_16"/>
    <property type="match status" value="2"/>
</dbReference>
<dbReference type="RefSeq" id="WP_145075201.1">
    <property type="nucleotide sequence ID" value="NZ_CP036425.1"/>
</dbReference>
<evidence type="ECO:0000256" key="1">
    <source>
        <dbReference type="ARBA" id="ARBA00022737"/>
    </source>
</evidence>
<feature type="repeat" description="TPR" evidence="3">
    <location>
        <begin position="41"/>
        <end position="74"/>
    </location>
</feature>
<dbReference type="Proteomes" id="UP000317369">
    <property type="component" value="Chromosome"/>
</dbReference>
<keyword evidence="2 3" id="KW-0802">TPR repeat</keyword>
<feature type="repeat" description="TPR" evidence="3">
    <location>
        <begin position="355"/>
        <end position="388"/>
    </location>
</feature>
<dbReference type="PROSITE" id="PS50005">
    <property type="entry name" value="TPR"/>
    <property type="match status" value="4"/>
</dbReference>
<dbReference type="PANTHER" id="PTHR44227">
    <property type="match status" value="1"/>
</dbReference>
<dbReference type="SMART" id="SM00028">
    <property type="entry name" value="TPR"/>
    <property type="match status" value="9"/>
</dbReference>
<evidence type="ECO:0000313" key="5">
    <source>
        <dbReference type="Proteomes" id="UP000317369"/>
    </source>
</evidence>
<dbReference type="KEGG" id="pcor:KS4_09540"/>
<dbReference type="GO" id="GO:0035269">
    <property type="term" value="P:protein O-linked glycosylation via mannose"/>
    <property type="evidence" value="ECO:0007669"/>
    <property type="project" value="TreeGrafter"/>
</dbReference>
<protein>
    <submittedName>
        <fullName evidence="4">TPR repeat-containing protein YrrB</fullName>
    </submittedName>
</protein>
<reference evidence="4 5" key="1">
    <citation type="submission" date="2019-02" db="EMBL/GenBank/DDBJ databases">
        <title>Deep-cultivation of Planctomycetes and their phenomic and genomic characterization uncovers novel biology.</title>
        <authorList>
            <person name="Wiegand S."/>
            <person name="Jogler M."/>
            <person name="Boedeker C."/>
            <person name="Pinto D."/>
            <person name="Vollmers J."/>
            <person name="Rivas-Marin E."/>
            <person name="Kohn T."/>
            <person name="Peeters S.H."/>
            <person name="Heuer A."/>
            <person name="Rast P."/>
            <person name="Oberbeckmann S."/>
            <person name="Bunk B."/>
            <person name="Jeske O."/>
            <person name="Meyerdierks A."/>
            <person name="Storesund J.E."/>
            <person name="Kallscheuer N."/>
            <person name="Luecker S."/>
            <person name="Lage O.M."/>
            <person name="Pohl T."/>
            <person name="Merkel B.J."/>
            <person name="Hornburger P."/>
            <person name="Mueller R.-W."/>
            <person name="Bruemmer F."/>
            <person name="Labrenz M."/>
            <person name="Spormann A.M."/>
            <person name="Op den Camp H."/>
            <person name="Overmann J."/>
            <person name="Amann R."/>
            <person name="Jetten M.S.M."/>
            <person name="Mascher T."/>
            <person name="Medema M.H."/>
            <person name="Devos D.P."/>
            <person name="Kaster A.-K."/>
            <person name="Ovreas L."/>
            <person name="Rohde M."/>
            <person name="Galperin M.Y."/>
            <person name="Jogler C."/>
        </authorList>
    </citation>
    <scope>NUCLEOTIDE SEQUENCE [LARGE SCALE GENOMIC DNA]</scope>
    <source>
        <strain evidence="4 5">KS4</strain>
    </source>
</reference>
<dbReference type="InterPro" id="IPR011990">
    <property type="entry name" value="TPR-like_helical_dom_sf"/>
</dbReference>
<dbReference type="GO" id="GO:0000030">
    <property type="term" value="F:mannosyltransferase activity"/>
    <property type="evidence" value="ECO:0007669"/>
    <property type="project" value="TreeGrafter"/>
</dbReference>
<evidence type="ECO:0000256" key="3">
    <source>
        <dbReference type="PROSITE-ProRule" id="PRU00339"/>
    </source>
</evidence>
<dbReference type="AlphaFoldDB" id="A0A517YRS6"/>
<dbReference type="Pfam" id="PF13181">
    <property type="entry name" value="TPR_8"/>
    <property type="match status" value="1"/>
</dbReference>
<evidence type="ECO:0000313" key="4">
    <source>
        <dbReference type="EMBL" id="QDU32915.1"/>
    </source>
</evidence>
<evidence type="ECO:0000256" key="2">
    <source>
        <dbReference type="ARBA" id="ARBA00022803"/>
    </source>
</evidence>
<dbReference type="EMBL" id="CP036425">
    <property type="protein sequence ID" value="QDU32915.1"/>
    <property type="molecule type" value="Genomic_DNA"/>
</dbReference>
<dbReference type="InterPro" id="IPR002885">
    <property type="entry name" value="PPR_rpt"/>
</dbReference>
<organism evidence="4 5">
    <name type="scientific">Poriferisphaera corsica</name>
    <dbReference type="NCBI Taxonomy" id="2528020"/>
    <lineage>
        <taxon>Bacteria</taxon>
        <taxon>Pseudomonadati</taxon>
        <taxon>Planctomycetota</taxon>
        <taxon>Phycisphaerae</taxon>
        <taxon>Phycisphaerales</taxon>
        <taxon>Phycisphaeraceae</taxon>
        <taxon>Poriferisphaera</taxon>
    </lineage>
</organism>
<accession>A0A517YRS6</accession>
<gene>
    <name evidence="4" type="primary">yrrB</name>
    <name evidence="4" type="ORF">KS4_09540</name>
</gene>
<dbReference type="InterPro" id="IPR052346">
    <property type="entry name" value="O-mannosyl-transferase_TMTC"/>
</dbReference>
<keyword evidence="5" id="KW-1185">Reference proteome</keyword>
<dbReference type="OrthoDB" id="284357at2"/>